<accession>A0ACD1AC56</accession>
<dbReference type="EMBL" id="CP042469">
    <property type="protein sequence ID" value="QOX63795.1"/>
    <property type="molecule type" value="Genomic_DNA"/>
</dbReference>
<evidence type="ECO:0000313" key="1">
    <source>
        <dbReference type="EMBL" id="QOX63795.1"/>
    </source>
</evidence>
<reference evidence="1" key="1">
    <citation type="submission" date="2019-08" db="EMBL/GenBank/DDBJ databases">
        <title>Genome sequence of Clostridiales bacterium MT110.</title>
        <authorList>
            <person name="Cao J."/>
        </authorList>
    </citation>
    <scope>NUCLEOTIDE SEQUENCE</scope>
    <source>
        <strain evidence="1">MT110</strain>
    </source>
</reference>
<dbReference type="Proteomes" id="UP000594014">
    <property type="component" value="Chromosome"/>
</dbReference>
<sequence length="516" mass="55982">MNGIFEMINNFFEFMVPITDFLWEFPTNLAWYASIPVLGKFSFAIILLVGAGIYYTIKTRFIQISHFRKGLQILIKKKVSDTGLSPLSAFFLSSAMRIGPGNIIGVTGAISVGGPGALFWMWVSAFFGMATAYSEAVLAQIFKEKKGNEFVGGLPFYGQKLLADKKGAGIFLSIVFVMYALLCLPGQTFHVFTSVGAVADVVAHTTFGRQSAVYYVIAIVLVVSTIAIIMGGIKRVTKVTDALVPVMAVLYTLMIFILILLNLDQIPYFFGAVFTGAFKPEAIFGGGFGVALAQGIKRGLMSNEAGQGTITMAAATADNDHPCEQGFVQVLGVFLDTMIICTMSGFVIVMAHIWTGDSSVAWDSIKASKLPLYLASVKVLAPGAVFGTAAQFITAFGYVLFAHTTLIGMISFAEIAVSRISKDRRVTIGIRILGACILVPFGALIVLAGIELGNLWYLSDFTNLMVVLANVPIILIGSKYVIKATDHYIRTKGERFTSEVIGIKTDYWDTKEEERI</sequence>
<protein>
    <submittedName>
        <fullName evidence="1">Alanine:cation symporter family protein</fullName>
    </submittedName>
</protein>
<evidence type="ECO:0000313" key="2">
    <source>
        <dbReference type="Proteomes" id="UP000594014"/>
    </source>
</evidence>
<name>A0ACD1AC56_9FIRM</name>
<keyword evidence="2" id="KW-1185">Reference proteome</keyword>
<gene>
    <name evidence="1" type="ORF">FRZ06_10775</name>
</gene>
<organism evidence="1 2">
    <name type="scientific">Anoxybacterium hadale</name>
    <dbReference type="NCBI Taxonomy" id="3408580"/>
    <lineage>
        <taxon>Bacteria</taxon>
        <taxon>Bacillati</taxon>
        <taxon>Bacillota</taxon>
        <taxon>Clostridia</taxon>
        <taxon>Peptostreptococcales</taxon>
        <taxon>Anaerovoracaceae</taxon>
        <taxon>Anoxybacterium</taxon>
    </lineage>
</organism>
<proteinExistence type="predicted"/>